<organism evidence="2 3">
    <name type="scientific">Streptomyces microflavus</name>
    <name type="common">Streptomyces lipmanii</name>
    <dbReference type="NCBI Taxonomy" id="1919"/>
    <lineage>
        <taxon>Bacteria</taxon>
        <taxon>Bacillati</taxon>
        <taxon>Actinomycetota</taxon>
        <taxon>Actinomycetes</taxon>
        <taxon>Kitasatosporales</taxon>
        <taxon>Streptomycetaceae</taxon>
        <taxon>Streptomyces</taxon>
    </lineage>
</organism>
<dbReference type="RefSeq" id="WP_176145261.1">
    <property type="nucleotide sequence ID" value="NZ_CP054926.1"/>
</dbReference>
<name>A0A7H8MY91_STRMI</name>
<reference evidence="2 3" key="1">
    <citation type="submission" date="2020-06" db="EMBL/GenBank/DDBJ databases">
        <title>Genome mining for natural products.</title>
        <authorList>
            <person name="Zhang B."/>
            <person name="Shi J."/>
            <person name="Ge H."/>
        </authorList>
    </citation>
    <scope>NUCLEOTIDE SEQUENCE [LARGE SCALE GENOMIC DNA]</scope>
    <source>
        <strain evidence="2 3">NA06532</strain>
    </source>
</reference>
<dbReference type="AlphaFoldDB" id="A0A7H8MY91"/>
<accession>A0A7H8MY91</accession>
<protein>
    <submittedName>
        <fullName evidence="2">Uncharacterized protein</fullName>
    </submittedName>
</protein>
<dbReference type="Proteomes" id="UP000509345">
    <property type="component" value="Chromosome"/>
</dbReference>
<proteinExistence type="predicted"/>
<evidence type="ECO:0000313" key="2">
    <source>
        <dbReference type="EMBL" id="QKW47113.1"/>
    </source>
</evidence>
<dbReference type="GeneID" id="87636251"/>
<dbReference type="EMBL" id="CP054926">
    <property type="protein sequence ID" value="QKW47113.1"/>
    <property type="molecule type" value="Genomic_DNA"/>
</dbReference>
<evidence type="ECO:0000256" key="1">
    <source>
        <dbReference type="SAM" id="MobiDB-lite"/>
    </source>
</evidence>
<sequence length="55" mass="5750">MTIAPATELDAVFVAVNSHADTSHVAVITDRAGTSPTPGSPPRRPDTPRRSPTAR</sequence>
<gene>
    <name evidence="2" type="ORF">HUT09_33750</name>
</gene>
<evidence type="ECO:0000313" key="3">
    <source>
        <dbReference type="Proteomes" id="UP000509345"/>
    </source>
</evidence>
<feature type="region of interest" description="Disordered" evidence="1">
    <location>
        <begin position="27"/>
        <end position="55"/>
    </location>
</feature>